<evidence type="ECO:0000313" key="12">
    <source>
        <dbReference type="Proteomes" id="UP000190774"/>
    </source>
</evidence>
<keyword evidence="5" id="KW-0547">Nucleotide-binding</keyword>
<dbReference type="Pfam" id="PF00512">
    <property type="entry name" value="HisKA"/>
    <property type="match status" value="1"/>
</dbReference>
<keyword evidence="7" id="KW-0067">ATP-binding</keyword>
<dbReference type="SUPFAM" id="SSF47384">
    <property type="entry name" value="Homodimeric domain of signal transducing histidine kinase"/>
    <property type="match status" value="1"/>
</dbReference>
<dbReference type="Pfam" id="PF02518">
    <property type="entry name" value="HATPase_c"/>
    <property type="match status" value="1"/>
</dbReference>
<dbReference type="OrthoDB" id="9815750at2"/>
<dbReference type="Gene3D" id="3.30.565.10">
    <property type="entry name" value="Histidine kinase-like ATPase, C-terminal domain"/>
    <property type="match status" value="1"/>
</dbReference>
<keyword evidence="12" id="KW-1185">Reference proteome</keyword>
<dbReference type="InterPro" id="IPR005467">
    <property type="entry name" value="His_kinase_dom"/>
</dbReference>
<dbReference type="Pfam" id="PF13188">
    <property type="entry name" value="PAS_8"/>
    <property type="match status" value="1"/>
</dbReference>
<evidence type="ECO:0000256" key="5">
    <source>
        <dbReference type="ARBA" id="ARBA00022741"/>
    </source>
</evidence>
<organism evidence="11 12">
    <name type="scientific">Prosthecobacter debontii</name>
    <dbReference type="NCBI Taxonomy" id="48467"/>
    <lineage>
        <taxon>Bacteria</taxon>
        <taxon>Pseudomonadati</taxon>
        <taxon>Verrucomicrobiota</taxon>
        <taxon>Verrucomicrobiia</taxon>
        <taxon>Verrucomicrobiales</taxon>
        <taxon>Verrucomicrobiaceae</taxon>
        <taxon>Prosthecobacter</taxon>
    </lineage>
</organism>
<dbReference type="InterPro" id="IPR003594">
    <property type="entry name" value="HATPase_dom"/>
</dbReference>
<dbReference type="InterPro" id="IPR004358">
    <property type="entry name" value="Sig_transdc_His_kin-like_C"/>
</dbReference>
<evidence type="ECO:0000256" key="3">
    <source>
        <dbReference type="ARBA" id="ARBA00022553"/>
    </source>
</evidence>
<dbReference type="AlphaFoldDB" id="A0A1T4WW81"/>
<evidence type="ECO:0000313" key="11">
    <source>
        <dbReference type="EMBL" id="SKA81620.1"/>
    </source>
</evidence>
<proteinExistence type="predicted"/>
<dbReference type="SMART" id="SM00091">
    <property type="entry name" value="PAS"/>
    <property type="match status" value="1"/>
</dbReference>
<dbReference type="CDD" id="cd00130">
    <property type="entry name" value="PAS"/>
    <property type="match status" value="1"/>
</dbReference>
<dbReference type="CDD" id="cd00082">
    <property type="entry name" value="HisKA"/>
    <property type="match status" value="1"/>
</dbReference>
<dbReference type="SMART" id="SM00387">
    <property type="entry name" value="HATPase_c"/>
    <property type="match status" value="1"/>
</dbReference>
<name>A0A1T4WW81_9BACT</name>
<sequence length="391" mass="44282">MRSAFLDKLLKRMDRLEPSEVQGVVVELIKEKGFLEKTFQALQEGVILLDNERRVTYVNRAACQLFGLKEEQVIGQKITQGLRGLDWTELLKPGTVVSRDLETFYPENRFLNFYITSIDDHQPLGFVMLIRDVTETRKRTEEQIESERLNAFTLLAAGVAHELGNPLNSLTIHLQLLERRLKKMGKSSDPLREHLDVATGEIKRMDRIISQFLSAIRPTKPQLQRVQISDLVHESLRFLKPDLDQAGVKVRLDLRTDMPAMPLDADQMKQALYNLIRNACQAMPQGGTLTIQGSYTDFEVHLSFEDSGKGISPEQMGRLFQPFSTTRATGTGLGLLIVRRIIREHGGEIDIESRVGKGTRVSLWLPLIERKVRLLEAGTVDEIKPPSSSNS</sequence>
<dbReference type="STRING" id="48467.SAMN02745166_00788"/>
<dbReference type="GO" id="GO:0005524">
    <property type="term" value="F:ATP binding"/>
    <property type="evidence" value="ECO:0007669"/>
    <property type="project" value="UniProtKB-KW"/>
</dbReference>
<dbReference type="Gene3D" id="1.10.287.130">
    <property type="match status" value="1"/>
</dbReference>
<feature type="domain" description="PAS" evidence="10">
    <location>
        <begin position="31"/>
        <end position="93"/>
    </location>
</feature>
<evidence type="ECO:0000256" key="7">
    <source>
        <dbReference type="ARBA" id="ARBA00022840"/>
    </source>
</evidence>
<dbReference type="SUPFAM" id="SSF55785">
    <property type="entry name" value="PYP-like sensor domain (PAS domain)"/>
    <property type="match status" value="1"/>
</dbReference>
<dbReference type="InterPro" id="IPR035965">
    <property type="entry name" value="PAS-like_dom_sf"/>
</dbReference>
<evidence type="ECO:0000256" key="8">
    <source>
        <dbReference type="ARBA" id="ARBA00023012"/>
    </source>
</evidence>
<reference evidence="12" key="1">
    <citation type="submission" date="2017-02" db="EMBL/GenBank/DDBJ databases">
        <authorList>
            <person name="Varghese N."/>
            <person name="Submissions S."/>
        </authorList>
    </citation>
    <scope>NUCLEOTIDE SEQUENCE [LARGE SCALE GENOMIC DNA]</scope>
    <source>
        <strain evidence="12">ATCC 700200</strain>
    </source>
</reference>
<evidence type="ECO:0000256" key="1">
    <source>
        <dbReference type="ARBA" id="ARBA00000085"/>
    </source>
</evidence>
<dbReference type="PANTHER" id="PTHR43065">
    <property type="entry name" value="SENSOR HISTIDINE KINASE"/>
    <property type="match status" value="1"/>
</dbReference>
<dbReference type="NCBIfam" id="TIGR00229">
    <property type="entry name" value="sensory_box"/>
    <property type="match status" value="1"/>
</dbReference>
<protein>
    <recommendedName>
        <fullName evidence="2">histidine kinase</fullName>
        <ecNumber evidence="2">2.7.13.3</ecNumber>
    </recommendedName>
</protein>
<dbReference type="EMBL" id="FUYE01000002">
    <property type="protein sequence ID" value="SKA81620.1"/>
    <property type="molecule type" value="Genomic_DNA"/>
</dbReference>
<dbReference type="RefSeq" id="WP_078811993.1">
    <property type="nucleotide sequence ID" value="NZ_FUYE01000002.1"/>
</dbReference>
<keyword evidence="4" id="KW-0808">Transferase</keyword>
<keyword evidence="8" id="KW-0902">Two-component regulatory system</keyword>
<evidence type="ECO:0000256" key="6">
    <source>
        <dbReference type="ARBA" id="ARBA00022777"/>
    </source>
</evidence>
<keyword evidence="3" id="KW-0597">Phosphoprotein</keyword>
<dbReference type="InterPro" id="IPR036890">
    <property type="entry name" value="HATPase_C_sf"/>
</dbReference>
<dbReference type="GO" id="GO:0000155">
    <property type="term" value="F:phosphorelay sensor kinase activity"/>
    <property type="evidence" value="ECO:0007669"/>
    <property type="project" value="InterPro"/>
</dbReference>
<dbReference type="Gene3D" id="3.30.450.20">
    <property type="entry name" value="PAS domain"/>
    <property type="match status" value="1"/>
</dbReference>
<dbReference type="SUPFAM" id="SSF55874">
    <property type="entry name" value="ATPase domain of HSP90 chaperone/DNA topoisomerase II/histidine kinase"/>
    <property type="match status" value="1"/>
</dbReference>
<dbReference type="Proteomes" id="UP000190774">
    <property type="component" value="Unassembled WGS sequence"/>
</dbReference>
<dbReference type="InterPro" id="IPR003661">
    <property type="entry name" value="HisK_dim/P_dom"/>
</dbReference>
<keyword evidence="6" id="KW-0418">Kinase</keyword>
<evidence type="ECO:0000259" key="10">
    <source>
        <dbReference type="PROSITE" id="PS50112"/>
    </source>
</evidence>
<dbReference type="PANTHER" id="PTHR43065:SF10">
    <property type="entry name" value="PEROXIDE STRESS-ACTIVATED HISTIDINE KINASE MAK3"/>
    <property type="match status" value="1"/>
</dbReference>
<feature type="domain" description="Histidine kinase" evidence="9">
    <location>
        <begin position="158"/>
        <end position="369"/>
    </location>
</feature>
<dbReference type="PRINTS" id="PR00344">
    <property type="entry name" value="BCTRLSENSOR"/>
</dbReference>
<dbReference type="SMART" id="SM00388">
    <property type="entry name" value="HisKA"/>
    <property type="match status" value="1"/>
</dbReference>
<comment type="catalytic activity">
    <reaction evidence="1">
        <text>ATP + protein L-histidine = ADP + protein N-phospho-L-histidine.</text>
        <dbReference type="EC" id="2.7.13.3"/>
    </reaction>
</comment>
<dbReference type="PROSITE" id="PS50112">
    <property type="entry name" value="PAS"/>
    <property type="match status" value="1"/>
</dbReference>
<dbReference type="EC" id="2.7.13.3" evidence="2"/>
<dbReference type="PROSITE" id="PS50109">
    <property type="entry name" value="HIS_KIN"/>
    <property type="match status" value="1"/>
</dbReference>
<dbReference type="InterPro" id="IPR000014">
    <property type="entry name" value="PAS"/>
</dbReference>
<gene>
    <name evidence="11" type="ORF">SAMN02745166_00788</name>
</gene>
<evidence type="ECO:0000256" key="2">
    <source>
        <dbReference type="ARBA" id="ARBA00012438"/>
    </source>
</evidence>
<accession>A0A1T4WW81</accession>
<evidence type="ECO:0000259" key="9">
    <source>
        <dbReference type="PROSITE" id="PS50109"/>
    </source>
</evidence>
<dbReference type="InterPro" id="IPR036097">
    <property type="entry name" value="HisK_dim/P_sf"/>
</dbReference>
<evidence type="ECO:0000256" key="4">
    <source>
        <dbReference type="ARBA" id="ARBA00022679"/>
    </source>
</evidence>